<feature type="region of interest" description="Disordered" evidence="1">
    <location>
        <begin position="362"/>
        <end position="433"/>
    </location>
</feature>
<feature type="compositionally biased region" description="Low complexity" evidence="1">
    <location>
        <begin position="374"/>
        <end position="433"/>
    </location>
</feature>
<feature type="domain" description="Cytoskeleton protein RodZ-like C-terminal" evidence="3">
    <location>
        <begin position="446"/>
        <end position="506"/>
    </location>
</feature>
<feature type="transmembrane region" description="Helical" evidence="2">
    <location>
        <begin position="334"/>
        <end position="354"/>
    </location>
</feature>
<protein>
    <submittedName>
        <fullName evidence="4">RodZ domain-containing protein</fullName>
    </submittedName>
</protein>
<gene>
    <name evidence="4" type="ORF">AAAT05_08780</name>
</gene>
<dbReference type="PANTHER" id="PTHR34475:SF1">
    <property type="entry name" value="CYTOSKELETON PROTEIN RODZ"/>
    <property type="match status" value="1"/>
</dbReference>
<keyword evidence="2" id="KW-0472">Membrane</keyword>
<dbReference type="PANTHER" id="PTHR34475">
    <property type="match status" value="1"/>
</dbReference>
<name>A0ABV1IHP9_9ACTN</name>
<evidence type="ECO:0000256" key="1">
    <source>
        <dbReference type="SAM" id="MobiDB-lite"/>
    </source>
</evidence>
<keyword evidence="2" id="KW-0812">Transmembrane</keyword>
<evidence type="ECO:0000313" key="5">
    <source>
        <dbReference type="Proteomes" id="UP001478817"/>
    </source>
</evidence>
<feature type="region of interest" description="Disordered" evidence="1">
    <location>
        <begin position="171"/>
        <end position="255"/>
    </location>
</feature>
<proteinExistence type="predicted"/>
<dbReference type="RefSeq" id="WP_349183126.1">
    <property type="nucleotide sequence ID" value="NZ_JBBNGS010000019.1"/>
</dbReference>
<dbReference type="Proteomes" id="UP001478817">
    <property type="component" value="Unassembled WGS sequence"/>
</dbReference>
<dbReference type="InterPro" id="IPR050400">
    <property type="entry name" value="Bact_Cytoskel_RodZ"/>
</dbReference>
<dbReference type="InterPro" id="IPR010982">
    <property type="entry name" value="Lambda_DNA-bd_dom_sf"/>
</dbReference>
<comment type="caution">
    <text evidence="4">The sequence shown here is derived from an EMBL/GenBank/DDBJ whole genome shotgun (WGS) entry which is preliminary data.</text>
</comment>
<dbReference type="Pfam" id="PF13413">
    <property type="entry name" value="HTH_25"/>
    <property type="match status" value="1"/>
</dbReference>
<keyword evidence="5" id="KW-1185">Reference proteome</keyword>
<evidence type="ECO:0000259" key="3">
    <source>
        <dbReference type="Pfam" id="PF13464"/>
    </source>
</evidence>
<dbReference type="EMBL" id="JBBNGS010000019">
    <property type="protein sequence ID" value="MEQ2638430.1"/>
    <property type="molecule type" value="Genomic_DNA"/>
</dbReference>
<feature type="region of interest" description="Disordered" evidence="1">
    <location>
        <begin position="274"/>
        <end position="317"/>
    </location>
</feature>
<feature type="compositionally biased region" description="Polar residues" evidence="1">
    <location>
        <begin position="362"/>
        <end position="373"/>
    </location>
</feature>
<evidence type="ECO:0000313" key="4">
    <source>
        <dbReference type="EMBL" id="MEQ2638430.1"/>
    </source>
</evidence>
<dbReference type="InterPro" id="IPR025194">
    <property type="entry name" value="RodZ-like_C"/>
</dbReference>
<evidence type="ECO:0000256" key="2">
    <source>
        <dbReference type="SAM" id="Phobius"/>
    </source>
</evidence>
<feature type="region of interest" description="Disordered" evidence="1">
    <location>
        <begin position="505"/>
        <end position="559"/>
    </location>
</feature>
<feature type="compositionally biased region" description="Basic and acidic residues" evidence="1">
    <location>
        <begin position="244"/>
        <end position="255"/>
    </location>
</feature>
<feature type="compositionally biased region" description="Polar residues" evidence="1">
    <location>
        <begin position="173"/>
        <end position="187"/>
    </location>
</feature>
<feature type="compositionally biased region" description="Low complexity" evidence="1">
    <location>
        <begin position="527"/>
        <end position="559"/>
    </location>
</feature>
<sequence length="559" mass="59128">MPRPRFSEMVLQRRRQLGLTCEQASRILKLREDVLIAFEEGDFESMPQSGYAQGMLSSYARYLGLNAREVVDLFQEELYEYVNGSGSHELRRRTRDTIAGRGISGYDVVNEAGSRPKAYVEYHGLLPTAGGPAGDMGNFATVTPARPRQSVPLAGLGPSAVAAYGREDHAYQQPRQQRPYNSGQAYESRQQRSTARRRASGQRRPQSDPAGRLLREGQQGVVDRDRDLVAPRGRAGQARTQRLYQRDDVSTRSVRRGEYRDDLRYDGVASPYERASTISGRRSSRNIASVERPNVRRRQPSERSGAQGGRRRQPARRGGVAGFVDAFLSDRRRALLLLLLVLAAVLTLILVFSVKSCTGSAQSAQTGSKTVNVTTAQGSGQDSSQGSGSGSDTSSSASDSKQDQAASDATGSGSTATGDAASGDQAQADAAATPEQTIVQVSLASGEASWVEVTVDGKSVVADNLTGAWSQTYTVTDSIAIQVSNVDAVTVTNNGKKVDFSSKTSGVGTLTIKGTPAPATDETGGDASAASSAATSATASGTSSSASAASTKSSGSKSQ</sequence>
<dbReference type="Gene3D" id="1.10.260.40">
    <property type="entry name" value="lambda repressor-like DNA-binding domains"/>
    <property type="match status" value="1"/>
</dbReference>
<dbReference type="Pfam" id="PF13464">
    <property type="entry name" value="RodZ_C"/>
    <property type="match status" value="1"/>
</dbReference>
<feature type="compositionally biased region" description="Polar residues" evidence="1">
    <location>
        <begin position="276"/>
        <end position="287"/>
    </location>
</feature>
<reference evidence="4 5" key="1">
    <citation type="submission" date="2024-04" db="EMBL/GenBank/DDBJ databases">
        <title>Human intestinal bacterial collection.</title>
        <authorList>
            <person name="Pauvert C."/>
            <person name="Hitch T.C.A."/>
            <person name="Clavel T."/>
        </authorList>
    </citation>
    <scope>NUCLEOTIDE SEQUENCE [LARGE SCALE GENOMIC DNA]</scope>
    <source>
        <strain evidence="4 5">CLA-AA-H197</strain>
    </source>
</reference>
<organism evidence="4 5">
    <name type="scientific">Paratractidigestivibacter faecalis</name>
    <dbReference type="NCBI Taxonomy" id="2292441"/>
    <lineage>
        <taxon>Bacteria</taxon>
        <taxon>Bacillati</taxon>
        <taxon>Actinomycetota</taxon>
        <taxon>Coriobacteriia</taxon>
        <taxon>Coriobacteriales</taxon>
        <taxon>Atopobiaceae</taxon>
        <taxon>Paratractidigestivibacter</taxon>
    </lineage>
</organism>
<accession>A0ABV1IHP9</accession>
<keyword evidence="2" id="KW-1133">Transmembrane helix</keyword>